<accession>U5QKJ1</accession>
<sequence length="67" mass="7555">MKLLDTVALLEDLPERKLYRGQVGTLVEELAPGVYEVEFSDDEGRTYASLALQLEQLLILHHKPFAA</sequence>
<gene>
    <name evidence="1" type="ORF">GKIL_3127</name>
</gene>
<evidence type="ECO:0000313" key="1">
    <source>
        <dbReference type="EMBL" id="AGY59373.1"/>
    </source>
</evidence>
<dbReference type="InterPro" id="IPR032568">
    <property type="entry name" value="DUF4926"/>
</dbReference>
<dbReference type="Proteomes" id="UP000017396">
    <property type="component" value="Chromosome"/>
</dbReference>
<name>U5QKJ1_GLOK1</name>
<evidence type="ECO:0008006" key="3">
    <source>
        <dbReference type="Google" id="ProtNLM"/>
    </source>
</evidence>
<dbReference type="Pfam" id="PF16277">
    <property type="entry name" value="DUF4926"/>
    <property type="match status" value="1"/>
</dbReference>
<keyword evidence="2" id="KW-1185">Reference proteome</keyword>
<reference evidence="1 2" key="1">
    <citation type="journal article" date="2013" name="PLoS ONE">
        <title>Cultivation and Complete Genome Sequencing of Gloeobacter kilaueensis sp. nov., from a Lava Cave in Kilauea Caldera, Hawai'i.</title>
        <authorList>
            <person name="Saw J.H."/>
            <person name="Schatz M."/>
            <person name="Brown M.V."/>
            <person name="Kunkel D.D."/>
            <person name="Foster J.S."/>
            <person name="Shick H."/>
            <person name="Christensen S."/>
            <person name="Hou S."/>
            <person name="Wan X."/>
            <person name="Donachie S.P."/>
        </authorList>
    </citation>
    <scope>NUCLEOTIDE SEQUENCE [LARGE SCALE GENOMIC DNA]</scope>
    <source>
        <strain evidence="2">JS</strain>
    </source>
</reference>
<dbReference type="HOGENOM" id="CLU_174734_1_1_3"/>
<protein>
    <recommendedName>
        <fullName evidence="3">DUF4926 domain-containing protein</fullName>
    </recommendedName>
</protein>
<dbReference type="EMBL" id="CP003587">
    <property type="protein sequence ID" value="AGY59373.1"/>
    <property type="molecule type" value="Genomic_DNA"/>
</dbReference>
<organism evidence="1 2">
    <name type="scientific">Gloeobacter kilaueensis (strain ATCC BAA-2537 / CCAP 1431/1 / ULC 316 / JS1)</name>
    <dbReference type="NCBI Taxonomy" id="1183438"/>
    <lineage>
        <taxon>Bacteria</taxon>
        <taxon>Bacillati</taxon>
        <taxon>Cyanobacteriota</taxon>
        <taxon>Cyanophyceae</taxon>
        <taxon>Gloeobacterales</taxon>
        <taxon>Gloeobacteraceae</taxon>
        <taxon>Gloeobacter</taxon>
    </lineage>
</organism>
<dbReference type="STRING" id="1183438.GKIL_3127"/>
<dbReference type="eggNOG" id="ENOG50331A9">
    <property type="taxonomic scope" value="Bacteria"/>
</dbReference>
<evidence type="ECO:0000313" key="2">
    <source>
        <dbReference type="Proteomes" id="UP000017396"/>
    </source>
</evidence>
<dbReference type="AlphaFoldDB" id="U5QKJ1"/>
<dbReference type="RefSeq" id="WP_023174632.1">
    <property type="nucleotide sequence ID" value="NC_022600.1"/>
</dbReference>
<dbReference type="OrthoDB" id="488825at2"/>
<dbReference type="KEGG" id="glj:GKIL_3127"/>
<proteinExistence type="predicted"/>